<keyword evidence="9" id="KW-1185">Reference proteome</keyword>
<dbReference type="InterPro" id="IPR000878">
    <property type="entry name" value="4pyrrol_Mease"/>
</dbReference>
<keyword evidence="3 6" id="KW-0489">Methyltransferase</keyword>
<keyword evidence="1 6" id="KW-0963">Cytoplasm</keyword>
<dbReference type="PROSITE" id="PS01296">
    <property type="entry name" value="RSMI"/>
    <property type="match status" value="1"/>
</dbReference>
<dbReference type="InterPro" id="IPR014776">
    <property type="entry name" value="4pyrrole_Mease_sub2"/>
</dbReference>
<comment type="similarity">
    <text evidence="6">Belongs to the methyltransferase superfamily. RsmI family.</text>
</comment>
<dbReference type="GO" id="GO:0008168">
    <property type="term" value="F:methyltransferase activity"/>
    <property type="evidence" value="ECO:0007669"/>
    <property type="project" value="UniProtKB-KW"/>
</dbReference>
<comment type="subcellular location">
    <subcellularLocation>
        <location evidence="6">Cytoplasm</location>
    </subcellularLocation>
</comment>
<comment type="caution">
    <text evidence="8">The sequence shown here is derived from an EMBL/GenBank/DDBJ whole genome shotgun (WGS) entry which is preliminary data.</text>
</comment>
<evidence type="ECO:0000256" key="5">
    <source>
        <dbReference type="ARBA" id="ARBA00022691"/>
    </source>
</evidence>
<dbReference type="PIRSF" id="PIRSF005917">
    <property type="entry name" value="MTase_YraL"/>
    <property type="match status" value="1"/>
</dbReference>
<dbReference type="SUPFAM" id="SSF53790">
    <property type="entry name" value="Tetrapyrrole methylase"/>
    <property type="match status" value="1"/>
</dbReference>
<dbReference type="HAMAP" id="MF_01877">
    <property type="entry name" value="16SrRNA_methyltr_I"/>
    <property type="match status" value="1"/>
</dbReference>
<keyword evidence="2 6" id="KW-0698">rRNA processing</keyword>
<dbReference type="NCBIfam" id="TIGR00096">
    <property type="entry name" value="16S rRNA (cytidine(1402)-2'-O)-methyltransferase"/>
    <property type="match status" value="1"/>
</dbReference>
<keyword evidence="5 6" id="KW-0949">S-adenosyl-L-methionine</keyword>
<comment type="function">
    <text evidence="6">Catalyzes the 2'-O-methylation of the ribose of cytidine 1402 (C1402) in 16S rRNA.</text>
</comment>
<organism evidence="8 9">
    <name type="scientific">Thalassorhabdus alkalitolerans</name>
    <dbReference type="NCBI Taxonomy" id="2282697"/>
    <lineage>
        <taxon>Bacteria</taxon>
        <taxon>Bacillati</taxon>
        <taxon>Bacillota</taxon>
        <taxon>Bacilli</taxon>
        <taxon>Bacillales</taxon>
        <taxon>Bacillaceae</taxon>
        <taxon>Thalassorhabdus</taxon>
    </lineage>
</organism>
<evidence type="ECO:0000313" key="9">
    <source>
        <dbReference type="Proteomes" id="UP001596142"/>
    </source>
</evidence>
<dbReference type="Gene3D" id="3.40.1010.10">
    <property type="entry name" value="Cobalt-precorrin-4 Transmethylase, Domain 1"/>
    <property type="match status" value="1"/>
</dbReference>
<dbReference type="InterPro" id="IPR014777">
    <property type="entry name" value="4pyrrole_Mease_sub1"/>
</dbReference>
<dbReference type="EC" id="2.1.1.198" evidence="6"/>
<dbReference type="PANTHER" id="PTHR46111:SF1">
    <property type="entry name" value="RIBOSOMAL RNA SMALL SUBUNIT METHYLTRANSFERASE I"/>
    <property type="match status" value="1"/>
</dbReference>
<dbReference type="Pfam" id="PF00590">
    <property type="entry name" value="TP_methylase"/>
    <property type="match status" value="1"/>
</dbReference>
<name>A0ABW0YST8_9BACI</name>
<evidence type="ECO:0000256" key="3">
    <source>
        <dbReference type="ARBA" id="ARBA00022603"/>
    </source>
</evidence>
<dbReference type="InterPro" id="IPR008189">
    <property type="entry name" value="rRNA_ssu_MeTfrase_I"/>
</dbReference>
<dbReference type="InterPro" id="IPR035996">
    <property type="entry name" value="4pyrrol_Methylase_sf"/>
</dbReference>
<dbReference type="Proteomes" id="UP001596142">
    <property type="component" value="Unassembled WGS sequence"/>
</dbReference>
<gene>
    <name evidence="6 8" type="primary">rsmI</name>
    <name evidence="8" type="ORF">ACFPU1_16975</name>
</gene>
<dbReference type="RefSeq" id="WP_385943158.1">
    <property type="nucleotide sequence ID" value="NZ_JBHSOZ010000017.1"/>
</dbReference>
<evidence type="ECO:0000256" key="2">
    <source>
        <dbReference type="ARBA" id="ARBA00022552"/>
    </source>
</evidence>
<evidence type="ECO:0000256" key="1">
    <source>
        <dbReference type="ARBA" id="ARBA00022490"/>
    </source>
</evidence>
<evidence type="ECO:0000313" key="8">
    <source>
        <dbReference type="EMBL" id="MFC5714440.1"/>
    </source>
</evidence>
<dbReference type="PANTHER" id="PTHR46111">
    <property type="entry name" value="RIBOSOMAL RNA SMALL SUBUNIT METHYLTRANSFERASE I"/>
    <property type="match status" value="1"/>
</dbReference>
<feature type="domain" description="Tetrapyrrole methylase" evidence="7">
    <location>
        <begin position="16"/>
        <end position="215"/>
    </location>
</feature>
<evidence type="ECO:0000259" key="7">
    <source>
        <dbReference type="Pfam" id="PF00590"/>
    </source>
</evidence>
<dbReference type="InterPro" id="IPR018063">
    <property type="entry name" value="SAM_MeTrfase_RsmI_CS"/>
</dbReference>
<accession>A0ABW0YST8</accession>
<evidence type="ECO:0000256" key="4">
    <source>
        <dbReference type="ARBA" id="ARBA00022679"/>
    </source>
</evidence>
<proteinExistence type="inferred from homology"/>
<dbReference type="CDD" id="cd11648">
    <property type="entry name" value="RsmI"/>
    <property type="match status" value="1"/>
</dbReference>
<comment type="catalytic activity">
    <reaction evidence="6">
        <text>cytidine(1402) in 16S rRNA + S-adenosyl-L-methionine = 2'-O-methylcytidine(1402) in 16S rRNA + S-adenosyl-L-homocysteine + H(+)</text>
        <dbReference type="Rhea" id="RHEA:42924"/>
        <dbReference type="Rhea" id="RHEA-COMP:10285"/>
        <dbReference type="Rhea" id="RHEA-COMP:10286"/>
        <dbReference type="ChEBI" id="CHEBI:15378"/>
        <dbReference type="ChEBI" id="CHEBI:57856"/>
        <dbReference type="ChEBI" id="CHEBI:59789"/>
        <dbReference type="ChEBI" id="CHEBI:74495"/>
        <dbReference type="ChEBI" id="CHEBI:82748"/>
        <dbReference type="EC" id="2.1.1.198"/>
    </reaction>
</comment>
<sequence length="291" mass="32501">MNQQKSYHTAEADKGHLYLVPTPIGNLEDMTFRAVRILQEADVILAEDTRQTRKLCTHFEIPGPLDSYHEHNKEQKEEKVLGYLKEGKTVALVSDAGTPLVSDPGQELVSSCVRAGFSVIPLPGANAAVTALIASGLAGGPFYFYGFLPRKNKEKAEILDKLSYVDGPVIFYESPYRIGKTVEDIEKQWGDREAALARELTKRHEEIFRGTLTTIREALEKEPVKGECCLIVQGTGKAPVEEQAWWQALDPAEHVKSYIKEGMSSKEAIKQAAKDREVPKREVYSAFHELD</sequence>
<dbReference type="EMBL" id="JBHSOZ010000017">
    <property type="protein sequence ID" value="MFC5714440.1"/>
    <property type="molecule type" value="Genomic_DNA"/>
</dbReference>
<dbReference type="GO" id="GO:0032259">
    <property type="term" value="P:methylation"/>
    <property type="evidence" value="ECO:0007669"/>
    <property type="project" value="UniProtKB-KW"/>
</dbReference>
<protein>
    <recommendedName>
        <fullName evidence="6">Ribosomal RNA small subunit methyltransferase I</fullName>
        <ecNumber evidence="6">2.1.1.198</ecNumber>
    </recommendedName>
    <alternativeName>
        <fullName evidence="6">16S rRNA 2'-O-ribose C1402 methyltransferase</fullName>
    </alternativeName>
    <alternativeName>
        <fullName evidence="6">rRNA (cytidine-2'-O-)-methyltransferase RsmI</fullName>
    </alternativeName>
</protein>
<evidence type="ECO:0000256" key="6">
    <source>
        <dbReference type="HAMAP-Rule" id="MF_01877"/>
    </source>
</evidence>
<reference evidence="9" key="1">
    <citation type="journal article" date="2019" name="Int. J. Syst. Evol. Microbiol.">
        <title>The Global Catalogue of Microorganisms (GCM) 10K type strain sequencing project: providing services to taxonomists for standard genome sequencing and annotation.</title>
        <authorList>
            <consortium name="The Broad Institute Genomics Platform"/>
            <consortium name="The Broad Institute Genome Sequencing Center for Infectious Disease"/>
            <person name="Wu L."/>
            <person name="Ma J."/>
        </authorList>
    </citation>
    <scope>NUCLEOTIDE SEQUENCE [LARGE SCALE GENOMIC DNA]</scope>
    <source>
        <strain evidence="9">CECT 7184</strain>
    </source>
</reference>
<dbReference type="Gene3D" id="3.30.950.10">
    <property type="entry name" value="Methyltransferase, Cobalt-precorrin-4 Transmethylase, Domain 2"/>
    <property type="match status" value="1"/>
</dbReference>
<keyword evidence="4 6" id="KW-0808">Transferase</keyword>